<dbReference type="SUPFAM" id="SSF48264">
    <property type="entry name" value="Cytochrome P450"/>
    <property type="match status" value="1"/>
</dbReference>
<evidence type="ECO:0000256" key="1">
    <source>
        <dbReference type="ARBA" id="ARBA00001971"/>
    </source>
</evidence>
<protein>
    <submittedName>
        <fullName evidence="8">Uncharacterized protein</fullName>
    </submittedName>
</protein>
<gene>
    <name evidence="8" type="ORF">BP5796_13133</name>
</gene>
<accession>A0A3D8Q3R7</accession>
<dbReference type="Proteomes" id="UP000256328">
    <property type="component" value="Unassembled WGS sequence"/>
</dbReference>
<dbReference type="PANTHER" id="PTHR24287:SF1">
    <property type="entry name" value="P450, PUTATIVE (EUROFUNG)-RELATED"/>
    <property type="match status" value="1"/>
</dbReference>
<dbReference type="Gene3D" id="1.10.630.10">
    <property type="entry name" value="Cytochrome P450"/>
    <property type="match status" value="2"/>
</dbReference>
<evidence type="ECO:0000256" key="3">
    <source>
        <dbReference type="ARBA" id="ARBA00022617"/>
    </source>
</evidence>
<dbReference type="InterPro" id="IPR036396">
    <property type="entry name" value="Cyt_P450_sf"/>
</dbReference>
<evidence type="ECO:0000313" key="9">
    <source>
        <dbReference type="Proteomes" id="UP000256328"/>
    </source>
</evidence>
<evidence type="ECO:0000256" key="6">
    <source>
        <dbReference type="ARBA" id="ARBA00023004"/>
    </source>
</evidence>
<dbReference type="OrthoDB" id="1470350at2759"/>
<keyword evidence="6" id="KW-0408">Iron</keyword>
<evidence type="ECO:0000256" key="5">
    <source>
        <dbReference type="ARBA" id="ARBA00023002"/>
    </source>
</evidence>
<dbReference type="GO" id="GO:0004497">
    <property type="term" value="F:monooxygenase activity"/>
    <property type="evidence" value="ECO:0007669"/>
    <property type="project" value="UniProtKB-KW"/>
</dbReference>
<evidence type="ECO:0000256" key="7">
    <source>
        <dbReference type="ARBA" id="ARBA00023033"/>
    </source>
</evidence>
<evidence type="ECO:0000256" key="4">
    <source>
        <dbReference type="ARBA" id="ARBA00022723"/>
    </source>
</evidence>
<keyword evidence="7" id="KW-0503">Monooxygenase</keyword>
<keyword evidence="4" id="KW-0479">Metal-binding</keyword>
<dbReference type="InterPro" id="IPR047146">
    <property type="entry name" value="Cyt_P450_E_CYP52_fungi"/>
</dbReference>
<sequence length="352" mass="39961">MRYGSRVASRTRYADHERADSPLAMAVFSIRKDLLLPWLFILHWNSVQDSLYHDNDVLSRPRCPTHYTPHPHPRPHKPLHEATRHSLGHTARLRVSTYPARKGILGLGRLSELAQSNKEGRTPRWFVERFNELGDAVHTFRAFALEFELVVTRDPENARAVFAANARDFEISPHRNATWSPLLGDGILTAQGENWKHSLRGVAKPSAGGVSSAEGEGKQDSGCSYHLDAGRSCLYRKGLFGRWGFLCYSPSVTRHYREGYKFVDELVVKRLNRPSIKPSPDPDRFVLLDQLAKSSQNPLELRNETLQILNAGRDTTGALLGWAFYFLARSDRVFTKLREIVIADFGQDEVVY</sequence>
<proteinExistence type="inferred from homology"/>
<dbReference type="GO" id="GO:0016705">
    <property type="term" value="F:oxidoreductase activity, acting on paired donors, with incorporation or reduction of molecular oxygen"/>
    <property type="evidence" value="ECO:0007669"/>
    <property type="project" value="InterPro"/>
</dbReference>
<keyword evidence="3" id="KW-0349">Heme</keyword>
<reference evidence="8 9" key="1">
    <citation type="journal article" date="2018" name="IMA Fungus">
        <title>IMA Genome-F 9: Draft genome sequence of Annulohypoxylon stygium, Aspergillus mulundensis, Berkeleyomyces basicola (syn. Thielaviopsis basicola), Ceratocystis smalleyi, two Cercospora beticola strains, Coleophoma cylindrospora, Fusarium fracticaudum, Phialophora cf. hyalina, and Morchella septimelata.</title>
        <authorList>
            <person name="Wingfield B.D."/>
            <person name="Bills G.F."/>
            <person name="Dong Y."/>
            <person name="Huang W."/>
            <person name="Nel W.J."/>
            <person name="Swalarsk-Parry B.S."/>
            <person name="Vaghefi N."/>
            <person name="Wilken P.M."/>
            <person name="An Z."/>
            <person name="de Beer Z.W."/>
            <person name="De Vos L."/>
            <person name="Chen L."/>
            <person name="Duong T.A."/>
            <person name="Gao Y."/>
            <person name="Hammerbacher A."/>
            <person name="Kikkert J.R."/>
            <person name="Li Y."/>
            <person name="Li H."/>
            <person name="Li K."/>
            <person name="Li Q."/>
            <person name="Liu X."/>
            <person name="Ma X."/>
            <person name="Naidoo K."/>
            <person name="Pethybridge S.J."/>
            <person name="Sun J."/>
            <person name="Steenkamp E.T."/>
            <person name="van der Nest M.A."/>
            <person name="van Wyk S."/>
            <person name="Wingfield M.J."/>
            <person name="Xiong C."/>
            <person name="Yue Q."/>
            <person name="Zhang X."/>
        </authorList>
    </citation>
    <scope>NUCLEOTIDE SEQUENCE [LARGE SCALE GENOMIC DNA]</scope>
    <source>
        <strain evidence="8 9">BP5796</strain>
    </source>
</reference>
<evidence type="ECO:0000313" key="8">
    <source>
        <dbReference type="EMBL" id="RDW56492.1"/>
    </source>
</evidence>
<dbReference type="PANTHER" id="PTHR24287">
    <property type="entry name" value="P450, PUTATIVE (EUROFUNG)-RELATED"/>
    <property type="match status" value="1"/>
</dbReference>
<comment type="cofactor">
    <cofactor evidence="1">
        <name>heme</name>
        <dbReference type="ChEBI" id="CHEBI:30413"/>
    </cofactor>
</comment>
<comment type="caution">
    <text evidence="8">The sequence shown here is derived from an EMBL/GenBank/DDBJ whole genome shotgun (WGS) entry which is preliminary data.</text>
</comment>
<dbReference type="GO" id="GO:0020037">
    <property type="term" value="F:heme binding"/>
    <property type="evidence" value="ECO:0007669"/>
    <property type="project" value="InterPro"/>
</dbReference>
<dbReference type="AlphaFoldDB" id="A0A3D8Q3R7"/>
<dbReference type="EMBL" id="PDLN01000026">
    <property type="protein sequence ID" value="RDW56492.1"/>
    <property type="molecule type" value="Genomic_DNA"/>
</dbReference>
<comment type="similarity">
    <text evidence="2">Belongs to the cytochrome P450 family.</text>
</comment>
<name>A0A3D8Q3R7_9HELO</name>
<evidence type="ECO:0000256" key="2">
    <source>
        <dbReference type="ARBA" id="ARBA00010617"/>
    </source>
</evidence>
<keyword evidence="9" id="KW-1185">Reference proteome</keyword>
<keyword evidence="5" id="KW-0560">Oxidoreductase</keyword>
<dbReference type="GO" id="GO:0005506">
    <property type="term" value="F:iron ion binding"/>
    <property type="evidence" value="ECO:0007669"/>
    <property type="project" value="InterPro"/>
</dbReference>
<organism evidence="8 9">
    <name type="scientific">Coleophoma crateriformis</name>
    <dbReference type="NCBI Taxonomy" id="565419"/>
    <lineage>
        <taxon>Eukaryota</taxon>
        <taxon>Fungi</taxon>
        <taxon>Dikarya</taxon>
        <taxon>Ascomycota</taxon>
        <taxon>Pezizomycotina</taxon>
        <taxon>Leotiomycetes</taxon>
        <taxon>Helotiales</taxon>
        <taxon>Dermateaceae</taxon>
        <taxon>Coleophoma</taxon>
    </lineage>
</organism>